<name>A0A6A4Q914_LUPAL</name>
<dbReference type="InterPro" id="IPR045058">
    <property type="entry name" value="GIMA/IAN/Toc"/>
</dbReference>
<dbReference type="Pfam" id="PF04548">
    <property type="entry name" value="AIG1"/>
    <property type="match status" value="2"/>
</dbReference>
<evidence type="ECO:0000256" key="1">
    <source>
        <dbReference type="ARBA" id="ARBA00022741"/>
    </source>
</evidence>
<keyword evidence="1" id="KW-0547">Nucleotide-binding</keyword>
<evidence type="ECO:0000256" key="2">
    <source>
        <dbReference type="ARBA" id="ARBA00023134"/>
    </source>
</evidence>
<dbReference type="InterPro" id="IPR006703">
    <property type="entry name" value="G_AIG1"/>
</dbReference>
<proteinExistence type="predicted"/>
<feature type="chain" id="PRO_5025396007" evidence="3">
    <location>
        <begin position="27"/>
        <end position="327"/>
    </location>
</feature>
<evidence type="ECO:0000256" key="3">
    <source>
        <dbReference type="SAM" id="SignalP"/>
    </source>
</evidence>
<dbReference type="Proteomes" id="UP000447434">
    <property type="component" value="Chromosome 7"/>
</dbReference>
<dbReference type="PANTHER" id="PTHR10903:SF187">
    <property type="entry name" value="P-LOOP NUCLEOSIDE TRIPHOSPHATE HYDROLASE SUPERFAMILY PROTEIN"/>
    <property type="match status" value="1"/>
</dbReference>
<keyword evidence="3" id="KW-0732">Signal</keyword>
<dbReference type="OrthoDB" id="8954335at2759"/>
<dbReference type="PROSITE" id="PS51720">
    <property type="entry name" value="G_AIG1"/>
    <property type="match status" value="1"/>
</dbReference>
<feature type="signal peptide" evidence="3">
    <location>
        <begin position="1"/>
        <end position="26"/>
    </location>
</feature>
<dbReference type="Gene3D" id="3.40.50.300">
    <property type="entry name" value="P-loop containing nucleotide triphosphate hydrolases"/>
    <property type="match status" value="2"/>
</dbReference>
<dbReference type="AlphaFoldDB" id="A0A6A4Q914"/>
<dbReference type="EMBL" id="WOCE01000007">
    <property type="protein sequence ID" value="KAE9610407.1"/>
    <property type="molecule type" value="Genomic_DNA"/>
</dbReference>
<feature type="domain" description="AIG1-type G" evidence="4">
    <location>
        <begin position="1"/>
        <end position="223"/>
    </location>
</feature>
<dbReference type="PANTHER" id="PTHR10903">
    <property type="entry name" value="GTPASE, IMAP FAMILY MEMBER-RELATED"/>
    <property type="match status" value="1"/>
</dbReference>
<comment type="caution">
    <text evidence="5">The sequence shown here is derived from an EMBL/GenBank/DDBJ whole genome shotgun (WGS) entry which is preliminary data.</text>
</comment>
<evidence type="ECO:0000259" key="4">
    <source>
        <dbReference type="PROSITE" id="PS51720"/>
    </source>
</evidence>
<dbReference type="GO" id="GO:0005525">
    <property type="term" value="F:GTP binding"/>
    <property type="evidence" value="ECO:0007669"/>
    <property type="project" value="UniProtKB-KW"/>
</dbReference>
<accession>A0A6A4Q914</accession>
<evidence type="ECO:0000313" key="6">
    <source>
        <dbReference type="Proteomes" id="UP000447434"/>
    </source>
</evidence>
<organism evidence="5 6">
    <name type="scientific">Lupinus albus</name>
    <name type="common">White lupine</name>
    <name type="synonym">Lupinus termis</name>
    <dbReference type="NCBI Taxonomy" id="3870"/>
    <lineage>
        <taxon>Eukaryota</taxon>
        <taxon>Viridiplantae</taxon>
        <taxon>Streptophyta</taxon>
        <taxon>Embryophyta</taxon>
        <taxon>Tracheophyta</taxon>
        <taxon>Spermatophyta</taxon>
        <taxon>Magnoliopsida</taxon>
        <taxon>eudicotyledons</taxon>
        <taxon>Gunneridae</taxon>
        <taxon>Pentapetalae</taxon>
        <taxon>rosids</taxon>
        <taxon>fabids</taxon>
        <taxon>Fabales</taxon>
        <taxon>Fabaceae</taxon>
        <taxon>Papilionoideae</taxon>
        <taxon>50 kb inversion clade</taxon>
        <taxon>genistoids sensu lato</taxon>
        <taxon>core genistoids</taxon>
        <taxon>Genisteae</taxon>
        <taxon>Lupinus</taxon>
    </lineage>
</organism>
<gene>
    <name evidence="5" type="ORF">Lalb_Chr07g0186281</name>
</gene>
<sequence length="327" mass="38092">MCFLKVSSFLSLTLTSFVGLFDSLAGSEFIMKEIVKCFDFAKDGIHAVLVVFSVGARFPEEEVATLRRLQALFGDKIVNYMIMIFTGGDNLEDDKPTLEDYLGSECPQPLQNLLLYKYDCSWIMFFTPYFLCLVFSLCVPLECFNSFFFTLLYLRFFTFEYEGYSSDLEFLTQCENRCVLFDNKTKDEEKKFQQVKKLLSFVDMIISQNGGRPYSNEIFTVLKEEDIKLRDQRLMADFMKRQSETEIMDFGKQMQETFDYQVTLNLEEVIKSLEQQLLEEKTARCKSEKKAKTAQLKSEKEILTFRGDLGRAEVELRKRVQNGCVIL</sequence>
<keyword evidence="2" id="KW-0342">GTP-binding</keyword>
<reference evidence="6" key="1">
    <citation type="journal article" date="2020" name="Nat. Commun.">
        <title>Genome sequence of the cluster root forming white lupin.</title>
        <authorList>
            <person name="Hufnagel B."/>
            <person name="Marques A."/>
            <person name="Soriano A."/>
            <person name="Marques L."/>
            <person name="Divol F."/>
            <person name="Doumas P."/>
            <person name="Sallet E."/>
            <person name="Mancinotti D."/>
            <person name="Carrere S."/>
            <person name="Marande W."/>
            <person name="Arribat S."/>
            <person name="Keller J."/>
            <person name="Huneau C."/>
            <person name="Blein T."/>
            <person name="Aime D."/>
            <person name="Laguerre M."/>
            <person name="Taylor J."/>
            <person name="Schubert V."/>
            <person name="Nelson M."/>
            <person name="Geu-Flores F."/>
            <person name="Crespi M."/>
            <person name="Gallardo-Guerrero K."/>
            <person name="Delaux P.-M."/>
            <person name="Salse J."/>
            <person name="Berges H."/>
            <person name="Guyot R."/>
            <person name="Gouzy J."/>
            <person name="Peret B."/>
        </authorList>
    </citation>
    <scope>NUCLEOTIDE SEQUENCE [LARGE SCALE GENOMIC DNA]</scope>
    <source>
        <strain evidence="6">cv. Amiga</strain>
    </source>
</reference>
<evidence type="ECO:0000313" key="5">
    <source>
        <dbReference type="EMBL" id="KAE9610407.1"/>
    </source>
</evidence>
<keyword evidence="6" id="KW-1185">Reference proteome</keyword>
<dbReference type="InterPro" id="IPR027417">
    <property type="entry name" value="P-loop_NTPase"/>
</dbReference>
<protein>
    <submittedName>
        <fullName evidence="5">Putative AIG1-type guanine nucleotide-binding (G) domain-containing protein</fullName>
    </submittedName>
</protein>